<organism evidence="4 5">
    <name type="scientific">Desulfuromonas acetoxidans (strain DSM 684 / 11070)</name>
    <dbReference type="NCBI Taxonomy" id="281689"/>
    <lineage>
        <taxon>Bacteria</taxon>
        <taxon>Pseudomonadati</taxon>
        <taxon>Thermodesulfobacteriota</taxon>
        <taxon>Desulfuromonadia</taxon>
        <taxon>Desulfuromonadales</taxon>
        <taxon>Desulfuromonadaceae</taxon>
        <taxon>Desulfuromonas</taxon>
    </lineage>
</organism>
<evidence type="ECO:0000313" key="4">
    <source>
        <dbReference type="EMBL" id="EAT14348.1"/>
    </source>
</evidence>
<dbReference type="PANTHER" id="PTHR11851">
    <property type="entry name" value="METALLOPROTEASE"/>
    <property type="match status" value="1"/>
</dbReference>
<evidence type="ECO:0000313" key="5">
    <source>
        <dbReference type="Proteomes" id="UP000005695"/>
    </source>
</evidence>
<dbReference type="EMBL" id="AAEW02000031">
    <property type="protein sequence ID" value="EAT14348.1"/>
    <property type="molecule type" value="Genomic_DNA"/>
</dbReference>
<reference evidence="4" key="2">
    <citation type="submission" date="2006-05" db="EMBL/GenBank/DDBJ databases">
        <title>Sequencing of the draft genome and assembly of Desulfuromonas acetoxidans DSM 684.</title>
        <authorList>
            <consortium name="US DOE Joint Genome Institute (JGI-PGF)"/>
            <person name="Copeland A."/>
            <person name="Lucas S."/>
            <person name="Lapidus A."/>
            <person name="Barry K."/>
            <person name="Detter J.C."/>
            <person name="Glavina del Rio T."/>
            <person name="Hammon N."/>
            <person name="Israni S."/>
            <person name="Dalin E."/>
            <person name="Tice H."/>
            <person name="Bruce D."/>
            <person name="Pitluck S."/>
            <person name="Richardson P."/>
        </authorList>
    </citation>
    <scope>NUCLEOTIDE SEQUENCE [LARGE SCALE GENOMIC DNA]</scope>
    <source>
        <strain evidence="4">DSM 684</strain>
    </source>
</reference>
<evidence type="ECO:0000259" key="3">
    <source>
        <dbReference type="Pfam" id="PF05193"/>
    </source>
</evidence>
<feature type="domain" description="Peptidase M16 N-terminal" evidence="2">
    <location>
        <begin position="41"/>
        <end position="174"/>
    </location>
</feature>
<protein>
    <submittedName>
        <fullName evidence="4">Peptidase M16-like</fullName>
    </submittedName>
</protein>
<evidence type="ECO:0000256" key="1">
    <source>
        <dbReference type="ARBA" id="ARBA00007261"/>
    </source>
</evidence>
<proteinExistence type="inferred from homology"/>
<dbReference type="InterPro" id="IPR007863">
    <property type="entry name" value="Peptidase_M16_C"/>
</dbReference>
<dbReference type="GO" id="GO:0046872">
    <property type="term" value="F:metal ion binding"/>
    <property type="evidence" value="ECO:0007669"/>
    <property type="project" value="InterPro"/>
</dbReference>
<accession>Q1JVT8</accession>
<dbReference type="Proteomes" id="UP000005695">
    <property type="component" value="Unassembled WGS sequence"/>
</dbReference>
<keyword evidence="5" id="KW-1185">Reference proteome</keyword>
<evidence type="ECO:0000259" key="2">
    <source>
        <dbReference type="Pfam" id="PF00675"/>
    </source>
</evidence>
<sequence length="448" mass="50313">MRKPCLYPGCIESTMNNEFQRFTLENGVRLLVTPCAHLHRVEMVCYVGVGSRYETAPQAGLSHFLEHMMFRGNDRFASGPLIEQAFEAVGGSVNAATDAETTSYFASVHPGCVEDGIQLFADLLQTPHFEGLETERSIVLEEAMSDFNEHGDDICPDNLMGRMMWDAHPLALPVIGFPETIRTFQRDDLVGWYQRYYTPDNLVICVAGPVDVQQVFKAVAHSWADWQGQCQVNFQPFSPQALPTRSPRSHWVKDSDSQVAIQLAWRTDGRHSPTSLGLRALRQVLGDGGACRLMLSLREDSGLTYSVDASLEEYADCGTFSIDLSTDPDNLVAVVEVLLKEAHQVQQPVGTDELQRVVQRVQYRLDFSRDNVEDLASRYGWGELTGCMRTLADEARSWQGVDAAQVLDAAQTCLRPERMYFVCVGPWRTKDRERVEQLLAEYVQQGCE</sequence>
<dbReference type="Pfam" id="PF00675">
    <property type="entry name" value="Peptidase_M16"/>
    <property type="match status" value="1"/>
</dbReference>
<comment type="caution">
    <text evidence="4">The sequence shown here is derived from an EMBL/GenBank/DDBJ whole genome shotgun (WGS) entry which is preliminary data.</text>
</comment>
<dbReference type="InterPro" id="IPR011249">
    <property type="entry name" value="Metalloenz_LuxS/M16"/>
</dbReference>
<name>Q1JVT8_DESA6</name>
<feature type="domain" description="Peptidase M16 C-terminal" evidence="3">
    <location>
        <begin position="184"/>
        <end position="359"/>
    </location>
</feature>
<dbReference type="PANTHER" id="PTHR11851:SF49">
    <property type="entry name" value="MITOCHONDRIAL-PROCESSING PEPTIDASE SUBUNIT ALPHA"/>
    <property type="match status" value="1"/>
</dbReference>
<comment type="similarity">
    <text evidence="1">Belongs to the peptidase M16 family.</text>
</comment>
<dbReference type="Gene3D" id="3.30.830.10">
    <property type="entry name" value="Metalloenzyme, LuxS/M16 peptidase-like"/>
    <property type="match status" value="2"/>
</dbReference>
<dbReference type="InterPro" id="IPR050361">
    <property type="entry name" value="MPP/UQCRC_Complex"/>
</dbReference>
<dbReference type="AlphaFoldDB" id="Q1JVT8"/>
<dbReference type="Pfam" id="PF05193">
    <property type="entry name" value="Peptidase_M16_C"/>
    <property type="match status" value="1"/>
</dbReference>
<dbReference type="InterPro" id="IPR011765">
    <property type="entry name" value="Pept_M16_N"/>
</dbReference>
<dbReference type="SUPFAM" id="SSF63411">
    <property type="entry name" value="LuxS/MPP-like metallohydrolase"/>
    <property type="match status" value="2"/>
</dbReference>
<reference evidence="4" key="1">
    <citation type="submission" date="2006-05" db="EMBL/GenBank/DDBJ databases">
        <title>Annotation of the draft genome assembly of Desulfuromonas acetoxidans DSM 684.</title>
        <authorList>
            <consortium name="US DOE Joint Genome Institute (JGI-ORNL)"/>
            <person name="Larimer F."/>
            <person name="Land M."/>
            <person name="Hauser L."/>
        </authorList>
    </citation>
    <scope>NUCLEOTIDE SEQUENCE [LARGE SCALE GENOMIC DNA]</scope>
    <source>
        <strain evidence="4">DSM 684</strain>
    </source>
</reference>
<gene>
    <name evidence="4" type="ORF">Dace_0188</name>
</gene>